<protein>
    <submittedName>
        <fullName evidence="2">Uncharacterized protein</fullName>
    </submittedName>
</protein>
<name>A0A392N793_9FABA</name>
<gene>
    <name evidence="2" type="ORF">A2U01_0015322</name>
</gene>
<accession>A0A392N793</accession>
<feature type="compositionally biased region" description="Polar residues" evidence="1">
    <location>
        <begin position="47"/>
        <end position="68"/>
    </location>
</feature>
<proteinExistence type="predicted"/>
<dbReference type="EMBL" id="LXQA010027150">
    <property type="protein sequence ID" value="MCH94364.1"/>
    <property type="molecule type" value="Genomic_DNA"/>
</dbReference>
<dbReference type="AlphaFoldDB" id="A0A392N793"/>
<feature type="compositionally biased region" description="Polar residues" evidence="1">
    <location>
        <begin position="1"/>
        <end position="12"/>
    </location>
</feature>
<reference evidence="2 3" key="1">
    <citation type="journal article" date="2018" name="Front. Plant Sci.">
        <title>Red Clover (Trifolium pratense) and Zigzag Clover (T. medium) - A Picture of Genomic Similarities and Differences.</title>
        <authorList>
            <person name="Dluhosova J."/>
            <person name="Istvanek J."/>
            <person name="Nedelnik J."/>
            <person name="Repkova J."/>
        </authorList>
    </citation>
    <scope>NUCLEOTIDE SEQUENCE [LARGE SCALE GENOMIC DNA]</scope>
    <source>
        <strain evidence="3">cv. 10/8</strain>
        <tissue evidence="2">Leaf</tissue>
    </source>
</reference>
<comment type="caution">
    <text evidence="2">The sequence shown here is derived from an EMBL/GenBank/DDBJ whole genome shotgun (WGS) entry which is preliminary data.</text>
</comment>
<organism evidence="2 3">
    <name type="scientific">Trifolium medium</name>
    <dbReference type="NCBI Taxonomy" id="97028"/>
    <lineage>
        <taxon>Eukaryota</taxon>
        <taxon>Viridiplantae</taxon>
        <taxon>Streptophyta</taxon>
        <taxon>Embryophyta</taxon>
        <taxon>Tracheophyta</taxon>
        <taxon>Spermatophyta</taxon>
        <taxon>Magnoliopsida</taxon>
        <taxon>eudicotyledons</taxon>
        <taxon>Gunneridae</taxon>
        <taxon>Pentapetalae</taxon>
        <taxon>rosids</taxon>
        <taxon>fabids</taxon>
        <taxon>Fabales</taxon>
        <taxon>Fabaceae</taxon>
        <taxon>Papilionoideae</taxon>
        <taxon>50 kb inversion clade</taxon>
        <taxon>NPAAA clade</taxon>
        <taxon>Hologalegina</taxon>
        <taxon>IRL clade</taxon>
        <taxon>Trifolieae</taxon>
        <taxon>Trifolium</taxon>
    </lineage>
</organism>
<dbReference type="Proteomes" id="UP000265520">
    <property type="component" value="Unassembled WGS sequence"/>
</dbReference>
<sequence>MVQQREAATSSENQRERLAMSLSAREGASQDRTKMVSKLEAARGSESARQGSLSESGGQWSTCQQTHW</sequence>
<evidence type="ECO:0000313" key="3">
    <source>
        <dbReference type="Proteomes" id="UP000265520"/>
    </source>
</evidence>
<evidence type="ECO:0000256" key="1">
    <source>
        <dbReference type="SAM" id="MobiDB-lite"/>
    </source>
</evidence>
<feature type="region of interest" description="Disordered" evidence="1">
    <location>
        <begin position="1"/>
        <end position="68"/>
    </location>
</feature>
<evidence type="ECO:0000313" key="2">
    <source>
        <dbReference type="EMBL" id="MCH94364.1"/>
    </source>
</evidence>
<keyword evidence="3" id="KW-1185">Reference proteome</keyword>